<reference evidence="1 2" key="1">
    <citation type="submission" date="2010-03" db="EMBL/GenBank/DDBJ databases">
        <title>The Genome Sequence of Lactobacillus gasseri strain SV-16A-US.</title>
        <authorList>
            <consortium name="The Broad Institute Genome Sequencing Platform"/>
            <person name="Ward D."/>
            <person name="Earl A."/>
            <person name="Feldgarden M."/>
            <person name="Gevers D."/>
            <person name="Young S.K."/>
            <person name="Zeng Q."/>
            <person name="Koehrsen M."/>
            <person name="Alvarado L."/>
            <person name="Berlin A."/>
            <person name="Bochicchio J."/>
            <person name="Borenstein D."/>
            <person name="Chapman S.B."/>
            <person name="Chen Z."/>
            <person name="Engels R."/>
            <person name="Freedman E."/>
            <person name="Gellesch M."/>
            <person name="Goldberg J."/>
            <person name="Griggs A."/>
            <person name="Gujja S."/>
            <person name="Heilman E."/>
            <person name="Heiman D."/>
            <person name="Hepburn T."/>
            <person name="Howarth C."/>
            <person name="Jen D."/>
            <person name="Larson L."/>
            <person name="Mehta T."/>
            <person name="Park D."/>
            <person name="Pearson M."/>
            <person name="Roberts A."/>
            <person name="Saif S."/>
            <person name="Shea T."/>
            <person name="Shenoy N."/>
            <person name="Sisk P."/>
            <person name="Stolte C."/>
            <person name="Sykes S."/>
            <person name="Thomson T."/>
            <person name="Walk T."/>
            <person name="White J."/>
            <person name="Yandava C."/>
            <person name="Liu Y."/>
            <person name="Xu Q."/>
            <person name="Haas B."/>
            <person name="Nusbaum C."/>
            <person name="Birren B."/>
        </authorList>
    </citation>
    <scope>NUCLEOTIDE SEQUENCE [LARGE SCALE GENOMIC DNA]</scope>
    <source>
        <strain evidence="1 2">SV-16A-US</strain>
    </source>
</reference>
<evidence type="ECO:0008006" key="3">
    <source>
        <dbReference type="Google" id="ProtNLM"/>
    </source>
</evidence>
<name>A0AB34NZ00_LACGS</name>
<evidence type="ECO:0000313" key="1">
    <source>
        <dbReference type="EMBL" id="KFL96713.1"/>
    </source>
</evidence>
<proteinExistence type="predicted"/>
<accession>A0AB34NZ00</accession>
<dbReference type="EMBL" id="KN050675">
    <property type="protein sequence ID" value="KFL96713.1"/>
    <property type="molecule type" value="Genomic_DNA"/>
</dbReference>
<evidence type="ECO:0000313" key="2">
    <source>
        <dbReference type="Proteomes" id="UP000030761"/>
    </source>
</evidence>
<organism evidence="1 2">
    <name type="scientific">Lactobacillus gasseri SV-16A-US</name>
    <dbReference type="NCBI Taxonomy" id="575604"/>
    <lineage>
        <taxon>Bacteria</taxon>
        <taxon>Bacillati</taxon>
        <taxon>Bacillota</taxon>
        <taxon>Bacilli</taxon>
        <taxon>Lactobacillales</taxon>
        <taxon>Lactobacillaceae</taxon>
        <taxon>Lactobacillus</taxon>
    </lineage>
</organism>
<dbReference type="RefSeq" id="WP_035425058.1">
    <property type="nucleotide sequence ID" value="NZ_KN050675.1"/>
</dbReference>
<sequence>MNKILFIKHGKNLAENIGGLHAYVEETDQASISFPLTVICNGKAHSYSKKEIELAIFINSEKNKIIVWRSEYGLNEMDLTNDKVNTLGSLLNSLFCEV</sequence>
<protein>
    <recommendedName>
        <fullName evidence="3">Phosphoglycerate mutase family protein</fullName>
    </recommendedName>
</protein>
<dbReference type="Proteomes" id="UP000030761">
    <property type="component" value="Unassembled WGS sequence"/>
</dbReference>
<gene>
    <name evidence="1" type="ORF">HMPREF5175_01190</name>
</gene>
<dbReference type="AlphaFoldDB" id="A0AB34NZ00"/>